<reference evidence="2" key="1">
    <citation type="journal article" date="2011" name="PLoS Genet.">
        <title>Genomic analysis of the necrotrophic fungal pathogens Sclerotinia sclerotiorum and Botrytis cinerea.</title>
        <authorList>
            <person name="Amselem J."/>
            <person name="Cuomo C.A."/>
            <person name="van Kan J.A."/>
            <person name="Viaud M."/>
            <person name="Benito E.P."/>
            <person name="Couloux A."/>
            <person name="Coutinho P.M."/>
            <person name="de Vries R.P."/>
            <person name="Dyer P.S."/>
            <person name="Fillinger S."/>
            <person name="Fournier E."/>
            <person name="Gout L."/>
            <person name="Hahn M."/>
            <person name="Kohn L."/>
            <person name="Lapalu N."/>
            <person name="Plummer K.M."/>
            <person name="Pradier J.M."/>
            <person name="Quevillon E."/>
            <person name="Sharon A."/>
            <person name="Simon A."/>
            <person name="ten Have A."/>
            <person name="Tudzynski B."/>
            <person name="Tudzynski P."/>
            <person name="Wincker P."/>
            <person name="Andrew M."/>
            <person name="Anthouard V."/>
            <person name="Beever R.E."/>
            <person name="Beffa R."/>
            <person name="Benoit I."/>
            <person name="Bouzid O."/>
            <person name="Brault B."/>
            <person name="Chen Z."/>
            <person name="Choquer M."/>
            <person name="Collemare J."/>
            <person name="Cotton P."/>
            <person name="Danchin E.G."/>
            <person name="Da Silva C."/>
            <person name="Gautier A."/>
            <person name="Giraud C."/>
            <person name="Giraud T."/>
            <person name="Gonzalez C."/>
            <person name="Grossetete S."/>
            <person name="Guldener U."/>
            <person name="Henrissat B."/>
            <person name="Howlett B.J."/>
            <person name="Kodira C."/>
            <person name="Kretschmer M."/>
            <person name="Lappartient A."/>
            <person name="Leroch M."/>
            <person name="Levis C."/>
            <person name="Mauceli E."/>
            <person name="Neuveglise C."/>
            <person name="Oeser B."/>
            <person name="Pearson M."/>
            <person name="Poulain J."/>
            <person name="Poussereau N."/>
            <person name="Quesneville H."/>
            <person name="Rascle C."/>
            <person name="Schumacher J."/>
            <person name="Segurens B."/>
            <person name="Sexton A."/>
            <person name="Silva E."/>
            <person name="Sirven C."/>
            <person name="Soanes D.M."/>
            <person name="Talbot N.J."/>
            <person name="Templeton M."/>
            <person name="Yandava C."/>
            <person name="Yarden O."/>
            <person name="Zeng Q."/>
            <person name="Rollins J.A."/>
            <person name="Lebrun M.H."/>
            <person name="Dickman M."/>
        </authorList>
    </citation>
    <scope>NUCLEOTIDE SEQUENCE [LARGE SCALE GENOMIC DNA]</scope>
    <source>
        <strain evidence="2">ATCC 18683 / 1980 / Ss-1</strain>
    </source>
</reference>
<protein>
    <submittedName>
        <fullName evidence="1">Uncharacterized protein</fullName>
    </submittedName>
</protein>
<evidence type="ECO:0000313" key="2">
    <source>
        <dbReference type="Proteomes" id="UP000001312"/>
    </source>
</evidence>
<proteinExistence type="predicted"/>
<dbReference type="HOGENOM" id="CLU_2307747_0_0_1"/>
<sequence>MVYAVFKPLYMNVRSILPSRTRWFACHKDRAKRLSSCCCGCFSGYAFNIPLHLQLFQYPSSAGGRNALLTGLLVRSKGIPKSLQGYQAVMLPGSSVWVVC</sequence>
<dbReference type="AlphaFoldDB" id="A7EIN1"/>
<dbReference type="EMBL" id="CH476626">
    <property type="protein sequence ID" value="EDO02697.1"/>
    <property type="molecule type" value="Genomic_DNA"/>
</dbReference>
<dbReference type="InParanoid" id="A7EIN1"/>
<evidence type="ECO:0000313" key="1">
    <source>
        <dbReference type="EMBL" id="EDO02697.1"/>
    </source>
</evidence>
<keyword evidence="2" id="KW-1185">Reference proteome</keyword>
<name>A7EIN1_SCLS1</name>
<accession>A7EIN1</accession>
<dbReference type="Proteomes" id="UP000001312">
    <property type="component" value="Unassembled WGS sequence"/>
</dbReference>
<organism evidence="1 2">
    <name type="scientific">Sclerotinia sclerotiorum (strain ATCC 18683 / 1980 / Ss-1)</name>
    <name type="common">White mold</name>
    <name type="synonym">Whetzelinia sclerotiorum</name>
    <dbReference type="NCBI Taxonomy" id="665079"/>
    <lineage>
        <taxon>Eukaryota</taxon>
        <taxon>Fungi</taxon>
        <taxon>Dikarya</taxon>
        <taxon>Ascomycota</taxon>
        <taxon>Pezizomycotina</taxon>
        <taxon>Leotiomycetes</taxon>
        <taxon>Helotiales</taxon>
        <taxon>Sclerotiniaceae</taxon>
        <taxon>Sclerotinia</taxon>
    </lineage>
</organism>
<dbReference type="RefSeq" id="XP_001593746.1">
    <property type="nucleotide sequence ID" value="XM_001593696.1"/>
</dbReference>
<dbReference type="GeneID" id="5489711"/>
<dbReference type="KEGG" id="ssl:SS1G_05174"/>
<gene>
    <name evidence="1" type="ORF">SS1G_05174</name>
</gene>